<dbReference type="AlphaFoldDB" id="A0A1B0Z1K0"/>
<name>A0A1B0Z1K0_9PROT</name>
<accession>A0A1B0Z1K0</accession>
<dbReference type="EMBL" id="KT997797">
    <property type="protein sequence ID" value="ANO58068.1"/>
    <property type="molecule type" value="Genomic_DNA"/>
</dbReference>
<evidence type="ECO:0000313" key="1">
    <source>
        <dbReference type="EMBL" id="ANO58068.1"/>
    </source>
</evidence>
<proteinExistence type="predicted"/>
<reference evidence="1" key="1">
    <citation type="submission" date="2015-11" db="EMBL/GenBank/DDBJ databases">
        <title>Genomes of Abundant and Widespread Viruses from the Deep Ocean.</title>
        <authorList>
            <person name="Mizuno C.M."/>
            <person name="Ghai R."/>
            <person name="Saghai A."/>
            <person name="Lopez-Garcia P."/>
            <person name="Rodriguez-Valera F."/>
        </authorList>
    </citation>
    <scope>NUCLEOTIDE SEQUENCE</scope>
</reference>
<sequence length="90" mass="10274">MIEKGVLIWALCMFMDSQLIEHTYSKSLSECMKSKRIASRTIGNAGDLERVNFACGQVTADIEHIDGIGSTQERIRILKIHEHKYEDAYK</sequence>
<organism evidence="1">
    <name type="scientific">uncultured Alphaproteobacteria bacterium</name>
    <dbReference type="NCBI Taxonomy" id="91750"/>
    <lineage>
        <taxon>Bacteria</taxon>
        <taxon>Pseudomonadati</taxon>
        <taxon>Pseudomonadota</taxon>
        <taxon>Alphaproteobacteria</taxon>
        <taxon>environmental samples</taxon>
    </lineage>
</organism>
<protein>
    <submittedName>
        <fullName evidence="1">Uncharacterized protein</fullName>
    </submittedName>
</protein>